<sequence length="95" mass="11035">MKKLELDKQKIETLMKEKKYAELNEYMKNYVTIPTGLAGNPEETKRTIIALNVLLKLQVAMETGKYVKSDDKGIKSWIKTHFLGYITIENLTIER</sequence>
<evidence type="ECO:0000313" key="2">
    <source>
        <dbReference type="EMBL" id="QJA92524.1"/>
    </source>
</evidence>
<organism evidence="1">
    <name type="scientific">viral metagenome</name>
    <dbReference type="NCBI Taxonomy" id="1070528"/>
    <lineage>
        <taxon>unclassified sequences</taxon>
        <taxon>metagenomes</taxon>
        <taxon>organismal metagenomes</taxon>
    </lineage>
</organism>
<evidence type="ECO:0000313" key="1">
    <source>
        <dbReference type="EMBL" id="QJA77262.1"/>
    </source>
</evidence>
<dbReference type="AlphaFoldDB" id="A0A6M3K6A8"/>
<dbReference type="EMBL" id="MT142273">
    <property type="protein sequence ID" value="QJA77262.1"/>
    <property type="molecule type" value="Genomic_DNA"/>
</dbReference>
<protein>
    <submittedName>
        <fullName evidence="1">Uncharacterized protein</fullName>
    </submittedName>
</protein>
<proteinExistence type="predicted"/>
<name>A0A6M3K6A8_9ZZZZ</name>
<gene>
    <name evidence="1" type="ORF">MM415A01337_0004</name>
    <name evidence="2" type="ORF">MM415B04610_0003</name>
</gene>
<accession>A0A6M3K6A8</accession>
<reference evidence="1" key="1">
    <citation type="submission" date="2020-03" db="EMBL/GenBank/DDBJ databases">
        <title>The deep terrestrial virosphere.</title>
        <authorList>
            <person name="Holmfeldt K."/>
            <person name="Nilsson E."/>
            <person name="Simone D."/>
            <person name="Lopez-Fernandez M."/>
            <person name="Wu X."/>
            <person name="de Brujin I."/>
            <person name="Lundin D."/>
            <person name="Andersson A."/>
            <person name="Bertilsson S."/>
            <person name="Dopson M."/>
        </authorList>
    </citation>
    <scope>NUCLEOTIDE SEQUENCE</scope>
    <source>
        <strain evidence="1">MM415A01337</strain>
        <strain evidence="2">MM415B04610</strain>
    </source>
</reference>
<dbReference type="EMBL" id="MT143074">
    <property type="protein sequence ID" value="QJA92524.1"/>
    <property type="molecule type" value="Genomic_DNA"/>
</dbReference>